<keyword evidence="2" id="KW-0418">Kinase</keyword>
<evidence type="ECO:0000259" key="1">
    <source>
        <dbReference type="SMART" id="SM01204"/>
    </source>
</evidence>
<dbReference type="EMBL" id="DNAA01000196">
    <property type="protein sequence ID" value="HBA09513.1"/>
    <property type="molecule type" value="Genomic_DNA"/>
</dbReference>
<comment type="caution">
    <text evidence="2">The sequence shown here is derived from an EMBL/GenBank/DDBJ whole genome shotgun (WGS) entry which is preliminary data.</text>
</comment>
<dbReference type="PANTHER" id="PTHR14939:SF5">
    <property type="entry name" value="F-BOX ONLY PROTEIN 22"/>
    <property type="match status" value="1"/>
</dbReference>
<keyword evidence="2" id="KW-0808">Transferase</keyword>
<proteinExistence type="predicted"/>
<accession>A0A351RBU2</accession>
<dbReference type="GO" id="GO:0016301">
    <property type="term" value="F:kinase activity"/>
    <property type="evidence" value="ECO:0007669"/>
    <property type="project" value="UniProtKB-KW"/>
</dbReference>
<dbReference type="AlphaFoldDB" id="A0A351RBU2"/>
<dbReference type="STRING" id="1132855.GCA_000384255_00677"/>
<feature type="domain" description="FIST C-domain" evidence="1">
    <location>
        <begin position="198"/>
        <end position="340"/>
    </location>
</feature>
<gene>
    <name evidence="2" type="ORF">DCW48_08115</name>
</gene>
<dbReference type="PANTHER" id="PTHR14939">
    <property type="entry name" value="F-BOX ONLY PROTEIN 22"/>
    <property type="match status" value="1"/>
</dbReference>
<dbReference type="SMART" id="SM01204">
    <property type="entry name" value="FIST_C"/>
    <property type="match status" value="1"/>
</dbReference>
<sequence>MKVATSIVLGRQASPALASQAVNNAMSKAGITTANGVLLLLTSEFASNPQAAIMAAAKVAGCTQVAGCSATGIFTEEDWVLDTPAAAAMVFGGDIKLALAQHNDAGQPLLTMAAPSAINSTWLNHHIRYGGISGDATGHGPFSVWQNAKGDVKGHIEMFLSGVKMETKASHGLMLLSTPKQVNASKQFDLEILGKQKALRALQKAWNNHHKTEEAFPLHLMMAVYAESADAIAQGNYHQTSIISYDEENGSITLAHALPVGHYVSWALRDATTAEADMALTADTLANELGSHPDFGLLFSCLGRGPYLYNGEDLDLKVITQKFPNMPLLGFYGNGEITCIDGQNQLLPYSTVLSLFSAR</sequence>
<organism evidence="2 3">
    <name type="scientific">Methylotenera mobilis</name>
    <dbReference type="NCBI Taxonomy" id="359408"/>
    <lineage>
        <taxon>Bacteria</taxon>
        <taxon>Pseudomonadati</taxon>
        <taxon>Pseudomonadota</taxon>
        <taxon>Betaproteobacteria</taxon>
        <taxon>Nitrosomonadales</taxon>
        <taxon>Methylophilaceae</taxon>
        <taxon>Methylotenera</taxon>
    </lineage>
</organism>
<name>A0A351RBU2_9PROT</name>
<dbReference type="InterPro" id="IPR019494">
    <property type="entry name" value="FIST_C"/>
</dbReference>
<evidence type="ECO:0000313" key="3">
    <source>
        <dbReference type="Proteomes" id="UP000264313"/>
    </source>
</evidence>
<dbReference type="Proteomes" id="UP000264313">
    <property type="component" value="Unassembled WGS sequence"/>
</dbReference>
<dbReference type="Pfam" id="PF10442">
    <property type="entry name" value="FIST_C"/>
    <property type="match status" value="1"/>
</dbReference>
<protein>
    <submittedName>
        <fullName evidence="2">Histidine kinase</fullName>
    </submittedName>
</protein>
<reference evidence="2 3" key="1">
    <citation type="journal article" date="2018" name="Nat. Biotechnol.">
        <title>A standardized bacterial taxonomy based on genome phylogeny substantially revises the tree of life.</title>
        <authorList>
            <person name="Parks D.H."/>
            <person name="Chuvochina M."/>
            <person name="Waite D.W."/>
            <person name="Rinke C."/>
            <person name="Skarshewski A."/>
            <person name="Chaumeil P.A."/>
            <person name="Hugenholtz P."/>
        </authorList>
    </citation>
    <scope>NUCLEOTIDE SEQUENCE [LARGE SCALE GENOMIC DNA]</scope>
    <source>
        <strain evidence="2">UBA9958</strain>
    </source>
</reference>
<evidence type="ECO:0000313" key="2">
    <source>
        <dbReference type="EMBL" id="HBA09513.1"/>
    </source>
</evidence>